<sequence>MSDAFPASVCFNPCFDGSGSQRFCGLGMIFGEIMFQSLF</sequence>
<dbReference type="AlphaFoldDB" id="A0A975BXN3"/>
<dbReference type="EMBL" id="CP061800">
    <property type="protein sequence ID" value="QTA93726.1"/>
    <property type="molecule type" value="Genomic_DNA"/>
</dbReference>
<keyword evidence="2" id="KW-1185">Reference proteome</keyword>
<dbReference type="KEGG" id="dmm:dnm_098300"/>
<organism evidence="1 2">
    <name type="scientific">Desulfonema magnum</name>
    <dbReference type="NCBI Taxonomy" id="45655"/>
    <lineage>
        <taxon>Bacteria</taxon>
        <taxon>Pseudomonadati</taxon>
        <taxon>Thermodesulfobacteriota</taxon>
        <taxon>Desulfobacteria</taxon>
        <taxon>Desulfobacterales</taxon>
        <taxon>Desulfococcaceae</taxon>
        <taxon>Desulfonema</taxon>
    </lineage>
</organism>
<protein>
    <submittedName>
        <fullName evidence="1">Uncharacterized protein</fullName>
    </submittedName>
</protein>
<evidence type="ECO:0000313" key="1">
    <source>
        <dbReference type="EMBL" id="QTA93726.1"/>
    </source>
</evidence>
<gene>
    <name evidence="1" type="ORF">dnm_098300</name>
</gene>
<proteinExistence type="predicted"/>
<dbReference type="Proteomes" id="UP000663722">
    <property type="component" value="Chromosome"/>
</dbReference>
<accession>A0A975BXN3</accession>
<name>A0A975BXN3_9BACT</name>
<reference evidence="1" key="1">
    <citation type="journal article" date="2021" name="Microb. Physiol.">
        <title>Proteogenomic Insights into the Physiology of Marine, Sulfate-Reducing, Filamentous Desulfonema limicola and Desulfonema magnum.</title>
        <authorList>
            <person name="Schnaars V."/>
            <person name="Wohlbrand L."/>
            <person name="Scheve S."/>
            <person name="Hinrichs C."/>
            <person name="Reinhardt R."/>
            <person name="Rabus R."/>
        </authorList>
    </citation>
    <scope>NUCLEOTIDE SEQUENCE</scope>
    <source>
        <strain evidence="1">4be13</strain>
    </source>
</reference>
<evidence type="ECO:0000313" key="2">
    <source>
        <dbReference type="Proteomes" id="UP000663722"/>
    </source>
</evidence>